<accession>N6WX99</accession>
<proteinExistence type="predicted"/>
<dbReference type="eggNOG" id="COG0607">
    <property type="taxonomic scope" value="Bacteria"/>
</dbReference>
<dbReference type="HOGENOM" id="CLU_089574_1_5_6"/>
<dbReference type="OrthoDB" id="9808735at2"/>
<evidence type="ECO:0000259" key="2">
    <source>
        <dbReference type="PROSITE" id="PS50206"/>
    </source>
</evidence>
<dbReference type="Gene3D" id="3.40.250.10">
    <property type="entry name" value="Rhodanese-like domain"/>
    <property type="match status" value="1"/>
</dbReference>
<feature type="transmembrane region" description="Helical" evidence="1">
    <location>
        <begin position="12"/>
        <end position="28"/>
    </location>
</feature>
<protein>
    <submittedName>
        <fullName evidence="3">Rhodanese-like domain-containing protein</fullName>
    </submittedName>
</protein>
<keyword evidence="4" id="KW-1185">Reference proteome</keyword>
<dbReference type="PANTHER" id="PTHR43031">
    <property type="entry name" value="FAD-DEPENDENT OXIDOREDUCTASE"/>
    <property type="match status" value="1"/>
</dbReference>
<dbReference type="PROSITE" id="PS50206">
    <property type="entry name" value="RHODANESE_3"/>
    <property type="match status" value="1"/>
</dbReference>
<evidence type="ECO:0000313" key="4">
    <source>
        <dbReference type="Proteomes" id="UP000013165"/>
    </source>
</evidence>
<reference evidence="3 4" key="1">
    <citation type="journal article" date="2013" name="Genome Announc.">
        <title>Genome Sequence of the Polycyclic Aromatic Hydrocarbon-Degrading Bacterium Strain Marinobacter nanhaiticus D15-8WT.</title>
        <authorList>
            <person name="Cui Z."/>
            <person name="Gao W."/>
            <person name="Li Q."/>
            <person name="Xu G."/>
            <person name="Zheng L."/>
        </authorList>
    </citation>
    <scope>NUCLEOTIDE SEQUENCE [LARGE SCALE GENOMIC DNA]</scope>
    <source>
        <strain evidence="3 4">D15-8W</strain>
    </source>
</reference>
<keyword evidence="1" id="KW-1133">Transmembrane helix</keyword>
<dbReference type="SUPFAM" id="SSF52821">
    <property type="entry name" value="Rhodanese/Cell cycle control phosphatase"/>
    <property type="match status" value="1"/>
</dbReference>
<feature type="domain" description="Rhodanese" evidence="2">
    <location>
        <begin position="47"/>
        <end position="137"/>
    </location>
</feature>
<name>N6WX99_9GAMM</name>
<dbReference type="Pfam" id="PF00581">
    <property type="entry name" value="Rhodanese"/>
    <property type="match status" value="1"/>
</dbReference>
<dbReference type="PATRIC" id="fig|626887.3.peg.2541"/>
<sequence length="138" mass="15306">MERALEFIVNHYILVSIFAVLLIALILLETRRGGKKVTPQSAITLINRDEAIVVDIRDRKDFAEGHIVGSIHIPLSALKDRHGELKKHKDKQIIVADKMGQHAAAAVKQLNADGYENVVRLSGGIAEWKGSNLPLKKK</sequence>
<organism evidence="3 4">
    <name type="scientific">Marinobacter nanhaiticus D15-8W</name>
    <dbReference type="NCBI Taxonomy" id="626887"/>
    <lineage>
        <taxon>Bacteria</taxon>
        <taxon>Pseudomonadati</taxon>
        <taxon>Pseudomonadota</taxon>
        <taxon>Gammaproteobacteria</taxon>
        <taxon>Pseudomonadales</taxon>
        <taxon>Marinobacteraceae</taxon>
        <taxon>Marinobacter</taxon>
    </lineage>
</organism>
<dbReference type="STRING" id="626887.J057_12681"/>
<dbReference type="InterPro" id="IPR050229">
    <property type="entry name" value="GlpE_sulfurtransferase"/>
</dbReference>
<dbReference type="EMBL" id="APLQ01000011">
    <property type="protein sequence ID" value="ENO16211.1"/>
    <property type="molecule type" value="Genomic_DNA"/>
</dbReference>
<dbReference type="Proteomes" id="UP000013165">
    <property type="component" value="Unassembled WGS sequence"/>
</dbReference>
<evidence type="ECO:0000256" key="1">
    <source>
        <dbReference type="SAM" id="Phobius"/>
    </source>
</evidence>
<dbReference type="CDD" id="cd00158">
    <property type="entry name" value="RHOD"/>
    <property type="match status" value="1"/>
</dbReference>
<keyword evidence="1" id="KW-0472">Membrane</keyword>
<dbReference type="InterPro" id="IPR036873">
    <property type="entry name" value="Rhodanese-like_dom_sf"/>
</dbReference>
<dbReference type="InterPro" id="IPR001763">
    <property type="entry name" value="Rhodanese-like_dom"/>
</dbReference>
<comment type="caution">
    <text evidence="3">The sequence shown here is derived from an EMBL/GenBank/DDBJ whole genome shotgun (WGS) entry which is preliminary data.</text>
</comment>
<dbReference type="PANTHER" id="PTHR43031:SF18">
    <property type="entry name" value="RHODANESE-RELATED SULFURTRANSFERASES"/>
    <property type="match status" value="1"/>
</dbReference>
<dbReference type="RefSeq" id="WP_004580497.1">
    <property type="nucleotide sequence ID" value="NZ_AP028878.1"/>
</dbReference>
<gene>
    <name evidence="3" type="ORF">J057_12681</name>
</gene>
<dbReference type="SMART" id="SM00450">
    <property type="entry name" value="RHOD"/>
    <property type="match status" value="1"/>
</dbReference>
<evidence type="ECO:0000313" key="3">
    <source>
        <dbReference type="EMBL" id="ENO16211.1"/>
    </source>
</evidence>
<dbReference type="AlphaFoldDB" id="N6WX99"/>
<keyword evidence="1" id="KW-0812">Transmembrane</keyword>